<protein>
    <submittedName>
        <fullName evidence="1">Uncharacterized protein</fullName>
    </submittedName>
</protein>
<name>A0AAW1H9Q3_SAPOF</name>
<accession>A0AAW1H9Q3</accession>
<dbReference type="Proteomes" id="UP001443914">
    <property type="component" value="Unassembled WGS sequence"/>
</dbReference>
<gene>
    <name evidence="1" type="ORF">RND81_12G124700</name>
</gene>
<sequence>MIKKDPKDPDGQLNCQPILNLIKEKIQSLIQLKQIHDDKSRTREKGRLLEIFDDDDEIDLDMSESSDNDIIKAYMDTLKKTLKVRKEEANYVNNFTSSSPMDKGSVSDCRYPNLYPPKRTL</sequence>
<proteinExistence type="predicted"/>
<keyword evidence="2" id="KW-1185">Reference proteome</keyword>
<dbReference type="EMBL" id="JBDFQZ010000012">
    <property type="protein sequence ID" value="KAK9672786.1"/>
    <property type="molecule type" value="Genomic_DNA"/>
</dbReference>
<comment type="caution">
    <text evidence="1">The sequence shown here is derived from an EMBL/GenBank/DDBJ whole genome shotgun (WGS) entry which is preliminary data.</text>
</comment>
<reference evidence="1" key="1">
    <citation type="submission" date="2024-03" db="EMBL/GenBank/DDBJ databases">
        <title>WGS assembly of Saponaria officinalis var. Norfolk2.</title>
        <authorList>
            <person name="Jenkins J."/>
            <person name="Shu S."/>
            <person name="Grimwood J."/>
            <person name="Barry K."/>
            <person name="Goodstein D."/>
            <person name="Schmutz J."/>
            <person name="Leebens-Mack J."/>
            <person name="Osbourn A."/>
        </authorList>
    </citation>
    <scope>NUCLEOTIDE SEQUENCE [LARGE SCALE GENOMIC DNA]</scope>
    <source>
        <strain evidence="1">JIC</strain>
    </source>
</reference>
<evidence type="ECO:0000313" key="2">
    <source>
        <dbReference type="Proteomes" id="UP001443914"/>
    </source>
</evidence>
<organism evidence="1 2">
    <name type="scientific">Saponaria officinalis</name>
    <name type="common">Common soapwort</name>
    <name type="synonym">Lychnis saponaria</name>
    <dbReference type="NCBI Taxonomy" id="3572"/>
    <lineage>
        <taxon>Eukaryota</taxon>
        <taxon>Viridiplantae</taxon>
        <taxon>Streptophyta</taxon>
        <taxon>Embryophyta</taxon>
        <taxon>Tracheophyta</taxon>
        <taxon>Spermatophyta</taxon>
        <taxon>Magnoliopsida</taxon>
        <taxon>eudicotyledons</taxon>
        <taxon>Gunneridae</taxon>
        <taxon>Pentapetalae</taxon>
        <taxon>Caryophyllales</taxon>
        <taxon>Caryophyllaceae</taxon>
        <taxon>Caryophylleae</taxon>
        <taxon>Saponaria</taxon>
    </lineage>
</organism>
<dbReference type="AlphaFoldDB" id="A0AAW1H9Q3"/>
<evidence type="ECO:0000313" key="1">
    <source>
        <dbReference type="EMBL" id="KAK9672786.1"/>
    </source>
</evidence>